<dbReference type="RefSeq" id="WP_380005974.1">
    <property type="nucleotide sequence ID" value="NZ_JBHLYR010000013.1"/>
</dbReference>
<feature type="region of interest" description="Disordered" evidence="1">
    <location>
        <begin position="1"/>
        <end position="20"/>
    </location>
</feature>
<sequence>MAQIETKESKRRKHSPGDIQELQRRAEGWGKLGAPGRSGHPLQADQAYKLSLDFFRLAIGGDFPRWLSLHSGISRATCQRRYKAGIARAAGSKPNRNLSGLLAEQRERETTPLPELNWDQE</sequence>
<dbReference type="EMBL" id="JBHLYR010000013">
    <property type="protein sequence ID" value="MFB9991242.1"/>
    <property type="molecule type" value="Genomic_DNA"/>
</dbReference>
<accession>A0ABV6AUR2</accession>
<name>A0ABV6AUR2_9DEIO</name>
<feature type="region of interest" description="Disordered" evidence="1">
    <location>
        <begin position="92"/>
        <end position="121"/>
    </location>
</feature>
<reference evidence="2 3" key="1">
    <citation type="submission" date="2024-09" db="EMBL/GenBank/DDBJ databases">
        <authorList>
            <person name="Sun Q."/>
            <person name="Mori K."/>
        </authorList>
    </citation>
    <scope>NUCLEOTIDE SEQUENCE [LARGE SCALE GENOMIC DNA]</scope>
    <source>
        <strain evidence="2 3">JCM 13503</strain>
    </source>
</reference>
<protein>
    <submittedName>
        <fullName evidence="2">Uncharacterized protein</fullName>
    </submittedName>
</protein>
<dbReference type="Proteomes" id="UP001589733">
    <property type="component" value="Unassembled WGS sequence"/>
</dbReference>
<evidence type="ECO:0000313" key="2">
    <source>
        <dbReference type="EMBL" id="MFB9991242.1"/>
    </source>
</evidence>
<evidence type="ECO:0000313" key="3">
    <source>
        <dbReference type="Proteomes" id="UP001589733"/>
    </source>
</evidence>
<comment type="caution">
    <text evidence="2">The sequence shown here is derived from an EMBL/GenBank/DDBJ whole genome shotgun (WGS) entry which is preliminary data.</text>
</comment>
<organism evidence="2 3">
    <name type="scientific">Deinococcus oregonensis</name>
    <dbReference type="NCBI Taxonomy" id="1805970"/>
    <lineage>
        <taxon>Bacteria</taxon>
        <taxon>Thermotogati</taxon>
        <taxon>Deinococcota</taxon>
        <taxon>Deinococci</taxon>
        <taxon>Deinococcales</taxon>
        <taxon>Deinococcaceae</taxon>
        <taxon>Deinococcus</taxon>
    </lineage>
</organism>
<gene>
    <name evidence="2" type="ORF">ACFFLM_04515</name>
</gene>
<keyword evidence="3" id="KW-1185">Reference proteome</keyword>
<evidence type="ECO:0000256" key="1">
    <source>
        <dbReference type="SAM" id="MobiDB-lite"/>
    </source>
</evidence>
<proteinExistence type="predicted"/>